<feature type="domain" description="BTB" evidence="1">
    <location>
        <begin position="44"/>
        <end position="111"/>
    </location>
</feature>
<dbReference type="CDD" id="cd18237">
    <property type="entry name" value="BTB_POZ_KLHL7"/>
    <property type="match status" value="1"/>
</dbReference>
<dbReference type="OrthoDB" id="19132at2759"/>
<dbReference type="InterPro" id="IPR000210">
    <property type="entry name" value="BTB/POZ_dom"/>
</dbReference>
<dbReference type="Gene3D" id="1.25.40.420">
    <property type="match status" value="1"/>
</dbReference>
<evidence type="ECO:0000313" key="2">
    <source>
        <dbReference type="EMBL" id="ETE59547.1"/>
    </source>
</evidence>
<feature type="non-terminal residue" evidence="2">
    <location>
        <position position="279"/>
    </location>
</feature>
<dbReference type="InterPro" id="IPR011333">
    <property type="entry name" value="SKP1/BTB/POZ_sf"/>
</dbReference>
<feature type="non-terminal residue" evidence="2">
    <location>
        <position position="1"/>
    </location>
</feature>
<dbReference type="Proteomes" id="UP000018936">
    <property type="component" value="Unassembled WGS sequence"/>
</dbReference>
<dbReference type="EMBL" id="AZIM01005500">
    <property type="protein sequence ID" value="ETE59547.1"/>
    <property type="molecule type" value="Genomic_DNA"/>
</dbReference>
<dbReference type="SMART" id="SM00225">
    <property type="entry name" value="BTB"/>
    <property type="match status" value="1"/>
</dbReference>
<dbReference type="GO" id="GO:0031463">
    <property type="term" value="C:Cul3-RING ubiquitin ligase complex"/>
    <property type="evidence" value="ECO:0007669"/>
    <property type="project" value="InterPro"/>
</dbReference>
<reference evidence="2 3" key="1">
    <citation type="journal article" date="2013" name="Proc. Natl. Acad. Sci. U.S.A.">
        <title>The king cobra genome reveals dynamic gene evolution and adaptation in the snake venom system.</title>
        <authorList>
            <person name="Vonk F.J."/>
            <person name="Casewell N.R."/>
            <person name="Henkel C.V."/>
            <person name="Heimberg A.M."/>
            <person name="Jansen H.J."/>
            <person name="McCleary R.J."/>
            <person name="Kerkkamp H.M."/>
            <person name="Vos R.A."/>
            <person name="Guerreiro I."/>
            <person name="Calvete J.J."/>
            <person name="Wuster W."/>
            <person name="Woods A.E."/>
            <person name="Logan J.M."/>
            <person name="Harrison R.A."/>
            <person name="Castoe T.A."/>
            <person name="de Koning A.P."/>
            <person name="Pollock D.D."/>
            <person name="Yandell M."/>
            <person name="Calderon D."/>
            <person name="Renjifo C."/>
            <person name="Currier R.B."/>
            <person name="Salgado D."/>
            <person name="Pla D."/>
            <person name="Sanz L."/>
            <person name="Hyder A.S."/>
            <person name="Ribeiro J.M."/>
            <person name="Arntzen J.W."/>
            <person name="van den Thillart G.E."/>
            <person name="Boetzer M."/>
            <person name="Pirovano W."/>
            <person name="Dirks R.P."/>
            <person name="Spaink H.P."/>
            <person name="Duboule D."/>
            <person name="McGlinn E."/>
            <person name="Kini R.M."/>
            <person name="Richardson M.K."/>
        </authorList>
    </citation>
    <scope>NUCLEOTIDE SEQUENCE</scope>
    <source>
        <tissue evidence="2">Blood</tissue>
    </source>
</reference>
<dbReference type="FunFam" id="3.30.710.10:FF:000001">
    <property type="entry name" value="Kelch-like family member 20"/>
    <property type="match status" value="1"/>
</dbReference>
<dbReference type="AlphaFoldDB" id="V8NDB4"/>
<protein>
    <submittedName>
        <fullName evidence="2">Kelch-like protein 7</fullName>
    </submittedName>
</protein>
<dbReference type="InterPro" id="IPR030599">
    <property type="entry name" value="BTB/POZ_KLHL7"/>
</dbReference>
<proteinExistence type="predicted"/>
<keyword evidence="3" id="KW-1185">Reference proteome</keyword>
<organism evidence="2 3">
    <name type="scientific">Ophiophagus hannah</name>
    <name type="common">King cobra</name>
    <name type="synonym">Naja hannah</name>
    <dbReference type="NCBI Taxonomy" id="8665"/>
    <lineage>
        <taxon>Eukaryota</taxon>
        <taxon>Metazoa</taxon>
        <taxon>Chordata</taxon>
        <taxon>Craniata</taxon>
        <taxon>Vertebrata</taxon>
        <taxon>Euteleostomi</taxon>
        <taxon>Lepidosauria</taxon>
        <taxon>Squamata</taxon>
        <taxon>Bifurcata</taxon>
        <taxon>Unidentata</taxon>
        <taxon>Episquamata</taxon>
        <taxon>Toxicofera</taxon>
        <taxon>Serpentes</taxon>
        <taxon>Colubroidea</taxon>
        <taxon>Elapidae</taxon>
        <taxon>Elapinae</taxon>
        <taxon>Ophiophagus</taxon>
    </lineage>
</organism>
<comment type="caution">
    <text evidence="2">The sequence shown here is derived from an EMBL/GenBank/DDBJ whole genome shotgun (WGS) entry which is preliminary data.</text>
</comment>
<evidence type="ECO:0000313" key="3">
    <source>
        <dbReference type="Proteomes" id="UP000018936"/>
    </source>
</evidence>
<dbReference type="Pfam" id="PF00651">
    <property type="entry name" value="BTB"/>
    <property type="match status" value="1"/>
</dbReference>
<dbReference type="PANTHER" id="PTHR45632">
    <property type="entry name" value="LD33804P"/>
    <property type="match status" value="1"/>
</dbReference>
<name>V8NDB4_OPHHA</name>
<sequence>MAASAPDKNIKKKTEKKLAAREEAKLLASFMAVMNNMRKQKTLCDVILIVQERRIPAHRVVLASASHFFHLMFTTNMIESKSFEVELKDAEPDIIEQLVEFAYTARISVNSNNVQSLLDAANQYQIEPVKKMCVEFLKEQVDATNCLEVYKTDEFQQLDVKRVTHLLNQDTLTVYDAAVRWLKYDEPNRQPYMVDILAKVRFPLISKNFLSKTVQAEPLIQDNPECLKMVISGMRYHLLSPEDREELVDGTRPRRKKHEYRIALFGGSQPQSCRYFNPK</sequence>
<dbReference type="InterPro" id="IPR011705">
    <property type="entry name" value="BACK"/>
</dbReference>
<dbReference type="PANTHER" id="PTHR45632:SF17">
    <property type="entry name" value="KELCH-LIKE PROTEIN 31"/>
    <property type="match status" value="1"/>
</dbReference>
<dbReference type="Gene3D" id="3.30.710.10">
    <property type="entry name" value="Potassium Channel Kv1.1, Chain A"/>
    <property type="match status" value="1"/>
</dbReference>
<dbReference type="SUPFAM" id="SSF54695">
    <property type="entry name" value="POZ domain"/>
    <property type="match status" value="1"/>
</dbReference>
<gene>
    <name evidence="2" type="primary">KLHL7</name>
    <name evidence="2" type="ORF">L345_14723</name>
</gene>
<accession>V8NDB4</accession>
<evidence type="ECO:0000259" key="1">
    <source>
        <dbReference type="PROSITE" id="PS50097"/>
    </source>
</evidence>
<dbReference type="PROSITE" id="PS50097">
    <property type="entry name" value="BTB"/>
    <property type="match status" value="1"/>
</dbReference>
<dbReference type="SMART" id="SM00875">
    <property type="entry name" value="BACK"/>
    <property type="match status" value="1"/>
</dbReference>
<dbReference type="GO" id="GO:0016567">
    <property type="term" value="P:protein ubiquitination"/>
    <property type="evidence" value="ECO:0007669"/>
    <property type="project" value="InterPro"/>
</dbReference>